<dbReference type="PANTHER" id="PTHR23121:SF9">
    <property type="entry name" value="SODIUM-DEPENDENT GLUCOSE TRANSPORTER 1"/>
    <property type="match status" value="1"/>
</dbReference>
<keyword evidence="1 4" id="KW-0812">Transmembrane</keyword>
<feature type="transmembrane region" description="Helical" evidence="4">
    <location>
        <begin position="446"/>
        <end position="464"/>
    </location>
</feature>
<name>A0ABN8SWK7_9CNID</name>
<dbReference type="EMBL" id="CALNXI010004486">
    <property type="protein sequence ID" value="CAH3195913.1"/>
    <property type="molecule type" value="Genomic_DNA"/>
</dbReference>
<feature type="transmembrane region" description="Helical" evidence="4">
    <location>
        <begin position="307"/>
        <end position="327"/>
    </location>
</feature>
<feature type="transmembrane region" description="Helical" evidence="4">
    <location>
        <begin position="6"/>
        <end position="23"/>
    </location>
</feature>
<gene>
    <name evidence="5" type="ORF">PEVE_00031384</name>
</gene>
<dbReference type="InterPro" id="IPR036259">
    <property type="entry name" value="MFS_trans_sf"/>
</dbReference>
<evidence type="ECO:0000256" key="4">
    <source>
        <dbReference type="SAM" id="Phobius"/>
    </source>
</evidence>
<keyword evidence="6" id="KW-1185">Reference proteome</keyword>
<evidence type="ECO:0000256" key="2">
    <source>
        <dbReference type="ARBA" id="ARBA00022989"/>
    </source>
</evidence>
<dbReference type="PANTHER" id="PTHR23121">
    <property type="entry name" value="SODIUM-DEPENDENT GLUCOSE TRANSPORTER 1"/>
    <property type="match status" value="1"/>
</dbReference>
<dbReference type="SUPFAM" id="SSF103473">
    <property type="entry name" value="MFS general substrate transporter"/>
    <property type="match status" value="2"/>
</dbReference>
<feature type="transmembrane region" description="Helical" evidence="4">
    <location>
        <begin position="98"/>
        <end position="116"/>
    </location>
</feature>
<feature type="transmembrane region" description="Helical" evidence="4">
    <location>
        <begin position="350"/>
        <end position="369"/>
    </location>
</feature>
<proteinExistence type="predicted"/>
<comment type="caution">
    <text evidence="5">The sequence shown here is derived from an EMBL/GenBank/DDBJ whole genome shotgun (WGS) entry which is preliminary data.</text>
</comment>
<reference evidence="5 6" key="1">
    <citation type="submission" date="2022-05" db="EMBL/GenBank/DDBJ databases">
        <authorList>
            <consortium name="Genoscope - CEA"/>
            <person name="William W."/>
        </authorList>
    </citation>
    <scope>NUCLEOTIDE SEQUENCE [LARGE SCALE GENOMIC DNA]</scope>
</reference>
<feature type="transmembrane region" description="Helical" evidence="4">
    <location>
        <begin position="262"/>
        <end position="286"/>
    </location>
</feature>
<feature type="transmembrane region" description="Helical" evidence="4">
    <location>
        <begin position="65"/>
        <end position="86"/>
    </location>
</feature>
<accession>A0ABN8SWK7</accession>
<evidence type="ECO:0000256" key="3">
    <source>
        <dbReference type="ARBA" id="ARBA00023136"/>
    </source>
</evidence>
<sequence length="548" mass="58445">MGQPLLNSGLWGSFALARLAAVLMSKYLPPSKMLCLDLAGCLLGSAVLISQIKDGDCSAADSTKLWVGTVIFGISTSSVFPAGISWAENFVTVSGRTASLFLVTSSTGGMLIPLSVGSTIGDTVGPCSLMICALVISVLMTVVFLAILAAARYFKRKGSFAGMLFQPGKSKREELRDGGNVLLLNVWGEKSPPYMQALHFLFALGCFIAPLTAKPFLQENIVPTNNCVNTNSSRCASNNSIGDSSNNLCFSNSSGNTFPVTWAFWICAFPLAITGIGFLVFVFIKSCSLQDKDTKHEDAPKTKQGSLMYRVTFLSLFSVFLLIYVGLEEAYGGYIFAFGSTSSLKMSKDGAALLNSGLWGSFALARLAAVPMSKYLPPSKMLCLDLAGCLLGSAVLISQIKDGDCSAADSTKLWLGTVIFGISTSSVFPAGISWAENFVTVSGRTASLFLVTSSTGAMLIPLSVGSTIGDTVGPCSLMICAFVISVLMIVVFLSILVAARYFKRKGTFPGMLFQPSKSKREELRDGQPDEVLQRLDKNNDECDKEMVI</sequence>
<evidence type="ECO:0000313" key="5">
    <source>
        <dbReference type="EMBL" id="CAH3195913.1"/>
    </source>
</evidence>
<keyword evidence="3 4" id="KW-0472">Membrane</keyword>
<organism evidence="5 6">
    <name type="scientific">Porites evermanni</name>
    <dbReference type="NCBI Taxonomy" id="104178"/>
    <lineage>
        <taxon>Eukaryota</taxon>
        <taxon>Metazoa</taxon>
        <taxon>Cnidaria</taxon>
        <taxon>Anthozoa</taxon>
        <taxon>Hexacorallia</taxon>
        <taxon>Scleractinia</taxon>
        <taxon>Fungiina</taxon>
        <taxon>Poritidae</taxon>
        <taxon>Porites</taxon>
    </lineage>
</organism>
<dbReference type="Proteomes" id="UP001159427">
    <property type="component" value="Unassembled WGS sequence"/>
</dbReference>
<evidence type="ECO:0000256" key="1">
    <source>
        <dbReference type="ARBA" id="ARBA00022692"/>
    </source>
</evidence>
<evidence type="ECO:0000313" key="6">
    <source>
        <dbReference type="Proteomes" id="UP001159427"/>
    </source>
</evidence>
<dbReference type="Gene3D" id="1.20.1250.20">
    <property type="entry name" value="MFS general substrate transporter like domains"/>
    <property type="match status" value="1"/>
</dbReference>
<feature type="transmembrane region" description="Helical" evidence="4">
    <location>
        <begin position="128"/>
        <end position="154"/>
    </location>
</feature>
<keyword evidence="2 4" id="KW-1133">Transmembrane helix</keyword>
<feature type="transmembrane region" description="Helical" evidence="4">
    <location>
        <begin position="476"/>
        <end position="502"/>
    </location>
</feature>
<protein>
    <submittedName>
        <fullName evidence="5">Uncharacterized protein</fullName>
    </submittedName>
</protein>
<feature type="transmembrane region" description="Helical" evidence="4">
    <location>
        <begin position="413"/>
        <end position="434"/>
    </location>
</feature>